<dbReference type="Pfam" id="PF01396">
    <property type="entry name" value="Zn_ribbon_Top1"/>
    <property type="match status" value="2"/>
</dbReference>
<dbReference type="EMBL" id="FQWV01000001">
    <property type="protein sequence ID" value="SHG39046.1"/>
    <property type="molecule type" value="Genomic_DNA"/>
</dbReference>
<dbReference type="GO" id="GO:0006265">
    <property type="term" value="P:DNA topological change"/>
    <property type="evidence" value="ECO:0007669"/>
    <property type="project" value="UniProtKB-UniRule"/>
</dbReference>
<dbReference type="InterPro" id="IPR003601">
    <property type="entry name" value="Topo_IA_2"/>
</dbReference>
<comment type="subunit">
    <text evidence="12">Monomer.</text>
</comment>
<dbReference type="Gene3D" id="3.40.50.140">
    <property type="match status" value="1"/>
</dbReference>
<gene>
    <name evidence="12" type="primary">topA</name>
    <name evidence="16" type="ORF">SAMN05443636_0072</name>
</gene>
<dbReference type="STRING" id="43928.SAMN05443636_0072"/>
<evidence type="ECO:0000256" key="2">
    <source>
        <dbReference type="ARBA" id="ARBA00001946"/>
    </source>
</evidence>
<feature type="site" description="Interaction with DNA" evidence="12">
    <location>
        <position position="165"/>
    </location>
</feature>
<dbReference type="InterPro" id="IPR003583">
    <property type="entry name" value="Hlx-hairpin-Hlx_DNA-bd_motif"/>
</dbReference>
<dbReference type="InterPro" id="IPR013498">
    <property type="entry name" value="Topo_IA_Znf"/>
</dbReference>
<dbReference type="HAMAP" id="MF_00952">
    <property type="entry name" value="Topoisom_1_prok"/>
    <property type="match status" value="1"/>
</dbReference>
<dbReference type="PANTHER" id="PTHR11390">
    <property type="entry name" value="PROKARYOTIC DNA TOPOISOMERASE"/>
    <property type="match status" value="1"/>
</dbReference>
<dbReference type="Proteomes" id="UP000184357">
    <property type="component" value="Unassembled WGS sequence"/>
</dbReference>
<evidence type="ECO:0000256" key="13">
    <source>
        <dbReference type="SAM" id="MobiDB-lite"/>
    </source>
</evidence>
<feature type="domain" description="Topo IA-type catalytic" evidence="15">
    <location>
        <begin position="151"/>
        <end position="604"/>
    </location>
</feature>
<dbReference type="PROSITE" id="PS50880">
    <property type="entry name" value="TOPRIM"/>
    <property type="match status" value="1"/>
</dbReference>
<evidence type="ECO:0000256" key="11">
    <source>
        <dbReference type="ARBA" id="ARBA00023235"/>
    </source>
</evidence>
<keyword evidence="9 12" id="KW-0799">Topoisomerase</keyword>
<evidence type="ECO:0000259" key="14">
    <source>
        <dbReference type="PROSITE" id="PS50880"/>
    </source>
</evidence>
<dbReference type="Gene3D" id="3.30.65.10">
    <property type="entry name" value="Bacterial Topoisomerase I, domain 1"/>
    <property type="match status" value="1"/>
</dbReference>
<evidence type="ECO:0000256" key="12">
    <source>
        <dbReference type="HAMAP-Rule" id="MF_00952"/>
    </source>
</evidence>
<comment type="catalytic activity">
    <reaction evidence="1 12">
        <text>ATP-independent breakage of single-stranded DNA, followed by passage and rejoining.</text>
        <dbReference type="EC" id="5.6.2.1"/>
    </reaction>
</comment>
<feature type="region of interest" description="Interaction with DNA" evidence="12">
    <location>
        <begin position="189"/>
        <end position="194"/>
    </location>
</feature>
<evidence type="ECO:0000259" key="15">
    <source>
        <dbReference type="PROSITE" id="PS52039"/>
    </source>
</evidence>
<evidence type="ECO:0000313" key="16">
    <source>
        <dbReference type="EMBL" id="SHG39046.1"/>
    </source>
</evidence>
<dbReference type="PRINTS" id="PR00417">
    <property type="entry name" value="PRTPISMRASEI"/>
</dbReference>
<dbReference type="Pfam" id="PF01131">
    <property type="entry name" value="Topoisom_bac"/>
    <property type="match status" value="1"/>
</dbReference>
<dbReference type="SMART" id="SM00437">
    <property type="entry name" value="TOP1Ac"/>
    <property type="match status" value="1"/>
</dbReference>
<dbReference type="InterPro" id="IPR034144">
    <property type="entry name" value="TOPRIM_TopoIII"/>
</dbReference>
<dbReference type="InterPro" id="IPR013497">
    <property type="entry name" value="Topo_IA_cen"/>
</dbReference>
<comment type="cofactor">
    <cofactor evidence="2">
        <name>Mg(2+)</name>
        <dbReference type="ChEBI" id="CHEBI:18420"/>
    </cofactor>
</comment>
<reference evidence="16 17" key="1">
    <citation type="submission" date="2016-11" db="EMBL/GenBank/DDBJ databases">
        <authorList>
            <person name="Jaros S."/>
            <person name="Januszkiewicz K."/>
            <person name="Wedrychowicz H."/>
        </authorList>
    </citation>
    <scope>NUCLEOTIDE SEQUENCE [LARGE SCALE GENOMIC DNA]</scope>
    <source>
        <strain evidence="16 17">DSM 9297</strain>
    </source>
</reference>
<dbReference type="PROSITE" id="PS52039">
    <property type="entry name" value="TOPO_IA_2"/>
    <property type="match status" value="1"/>
</dbReference>
<keyword evidence="10 12" id="KW-0238">DNA-binding</keyword>
<comment type="function">
    <text evidence="12">Releases the supercoiling and torsional tension of DNA, which is introduced during the DNA replication and transcription, by transiently cleaving and rejoining one strand of the DNA duplex. Introduces a single-strand break via transesterification at a target site in duplex DNA. The scissile phosphodiester is attacked by the catalytic tyrosine of the enzyme, resulting in the formation of a DNA-(5'-phosphotyrosyl)-enzyme intermediate and the expulsion of a 3'-OH DNA strand. The free DNA strand then undergoes passage around the unbroken strand, thus removing DNA supercoils. Finally, in the religation step, the DNA 3'-OH attacks the covalent intermediate to expel the active-site tyrosine and restore the DNA phosphodiester backbone.</text>
</comment>
<feature type="active site" description="O-(5'-phospho-DNA)-tyrosine intermediate" evidence="12">
    <location>
        <position position="338"/>
    </location>
</feature>
<dbReference type="InterPro" id="IPR023405">
    <property type="entry name" value="Topo_IA_core_domain"/>
</dbReference>
<keyword evidence="6" id="KW-0863">Zinc-finger</keyword>
<evidence type="ECO:0000313" key="17">
    <source>
        <dbReference type="Proteomes" id="UP000184357"/>
    </source>
</evidence>
<dbReference type="GO" id="GO:0008270">
    <property type="term" value="F:zinc ion binding"/>
    <property type="evidence" value="ECO:0007669"/>
    <property type="project" value="UniProtKB-KW"/>
</dbReference>
<evidence type="ECO:0000256" key="9">
    <source>
        <dbReference type="ARBA" id="ARBA00023029"/>
    </source>
</evidence>
<proteinExistence type="inferred from homology"/>
<evidence type="ECO:0000256" key="8">
    <source>
        <dbReference type="ARBA" id="ARBA00022842"/>
    </source>
</evidence>
<protein>
    <recommendedName>
        <fullName evidence="12">DNA topoisomerase 1</fullName>
        <ecNumber evidence="12">5.6.2.1</ecNumber>
    </recommendedName>
    <alternativeName>
        <fullName evidence="12">DNA topoisomerase I</fullName>
    </alternativeName>
</protein>
<feature type="site" description="Interaction with DNA" evidence="12">
    <location>
        <position position="161"/>
    </location>
</feature>
<dbReference type="GO" id="GO:0006281">
    <property type="term" value="P:DNA repair"/>
    <property type="evidence" value="ECO:0007669"/>
    <property type="project" value="InterPro"/>
</dbReference>
<comment type="caution">
    <text evidence="12">Lacks conserved residue(s) required for the propagation of feature annotation.</text>
</comment>
<dbReference type="InterPro" id="IPR013824">
    <property type="entry name" value="Topo_IA_cen_sub1"/>
</dbReference>
<evidence type="ECO:0000256" key="5">
    <source>
        <dbReference type="ARBA" id="ARBA00022737"/>
    </source>
</evidence>
<evidence type="ECO:0000256" key="1">
    <source>
        <dbReference type="ARBA" id="ARBA00000213"/>
    </source>
</evidence>
<evidence type="ECO:0000256" key="3">
    <source>
        <dbReference type="ARBA" id="ARBA00009446"/>
    </source>
</evidence>
<dbReference type="FunFam" id="1.10.290.10:FF:000003">
    <property type="entry name" value="DNA topoisomerase"/>
    <property type="match status" value="1"/>
</dbReference>
<evidence type="ECO:0000256" key="7">
    <source>
        <dbReference type="ARBA" id="ARBA00022833"/>
    </source>
</evidence>
<feature type="domain" description="Toprim" evidence="14">
    <location>
        <begin position="1"/>
        <end position="136"/>
    </location>
</feature>
<keyword evidence="8" id="KW-0460">Magnesium</keyword>
<dbReference type="SMART" id="SM00493">
    <property type="entry name" value="TOPRIM"/>
    <property type="match status" value="1"/>
</dbReference>
<accession>A0A1M5JEL9</accession>
<dbReference type="Gene3D" id="1.10.150.20">
    <property type="entry name" value="5' to 3' exonuclease, C-terminal subdomain"/>
    <property type="match status" value="1"/>
</dbReference>
<dbReference type="RefSeq" id="WP_394327410.1">
    <property type="nucleotide sequence ID" value="NZ_FQWV01000001.1"/>
</dbReference>
<dbReference type="InterPro" id="IPR000380">
    <property type="entry name" value="Topo_IA"/>
</dbReference>
<dbReference type="SMART" id="SM00436">
    <property type="entry name" value="TOP1Bc"/>
    <property type="match status" value="1"/>
</dbReference>
<dbReference type="InterPro" id="IPR013825">
    <property type="entry name" value="Topo_IA_cen_sub2"/>
</dbReference>
<keyword evidence="4" id="KW-0479">Metal-binding</keyword>
<dbReference type="InterPro" id="IPR006171">
    <property type="entry name" value="TOPRIM_dom"/>
</dbReference>
<dbReference type="CDD" id="cd00186">
    <property type="entry name" value="TOP1Ac"/>
    <property type="match status" value="1"/>
</dbReference>
<keyword evidence="17" id="KW-1185">Reference proteome</keyword>
<feature type="site" description="Interaction with DNA" evidence="12">
    <location>
        <position position="538"/>
    </location>
</feature>
<dbReference type="SUPFAM" id="SSF57783">
    <property type="entry name" value="Zinc beta-ribbon"/>
    <property type="match status" value="1"/>
</dbReference>
<dbReference type="Gene3D" id="2.70.20.10">
    <property type="entry name" value="Topoisomerase I, domain 3"/>
    <property type="match status" value="1"/>
</dbReference>
<keyword evidence="11 12" id="KW-0413">Isomerase</keyword>
<sequence>MELIVTEKDNAARRLSEILSNGDFDTERRAGVNVYRWGGTRCIGLSGHVVAVDFPPEYDDWRDVEPVELIDAPVRKRPTQEGIVRALRLLSRDADRVVIATDYDREGELIGKEAYELIREVNEEVPVDRVRFSSITENEVREAFDDRDEIDFDLAAAGEARQIIDLIWGASLTRFLSLSARQLGDDFISVGRVQGPTLKLIVDREREIEAFDPEDYWELFADLLKREGAEADPEADASDGRDAPSESAPFEAQYFYEDDDGTEAERVWDEATAEAVSERLAGGEAAEVSSVRRRRRIDEPPAPFNTTQFIRAASSQGYSAQRAMSIAEDLYTAGFITYPRTDNTVYPEDLDERELLEELSMGREFGDDAESLLDLDDIEPTEGDEETTDHPPIHPTGELPAPSEVSDDEWEVYELVVRRFLATCASDAEWEHLRVVSEIAEGDDAVGVDDGPLRLKSNGKRLVEEGYHAVYPYLSTNESYVPDVSEGESLSVVETRSAAKQTQPPRRYGQSRLIETMEDLGIGTKSTRHNVIQKLYDRGYIESDPPRPTGLAKAVVEASEEFADRIVSDEMTAHLEADMRAIAAGEKDLDEVADESREMLERVFEELTDSREEVGDQLQTSLKADKQLGPCPECGDTLLVRKSRAGSYFVGCDGYPDCEYTLPLPSTGKPLILDETCEEHGLNHVKMLAGRKTFVHGCPQCQADEADEEDDEVIGVCPDCGDEEGGELAIKRLRSGSRLVGCTRYPDCDYSLPLPRRGEIEVTDERCGEHDLPHLIVHSGDEPWELGCPICNYREYQSRQAGSELETIDGIGEKTAEKLKDAGVDDVSSLKEMEPDALAEQVDGVGADTVRDWQAKAN</sequence>
<evidence type="ECO:0000256" key="10">
    <source>
        <dbReference type="ARBA" id="ARBA00023125"/>
    </source>
</evidence>
<evidence type="ECO:0000256" key="4">
    <source>
        <dbReference type="ARBA" id="ARBA00022723"/>
    </source>
</evidence>
<dbReference type="Gene3D" id="1.10.290.10">
    <property type="entry name" value="Topoisomerase I, domain 4"/>
    <property type="match status" value="1"/>
</dbReference>
<feature type="site" description="Interaction with DNA" evidence="12">
    <location>
        <position position="48"/>
    </location>
</feature>
<comment type="similarity">
    <text evidence="3 12">Belongs to the type IA topoisomerase family.</text>
</comment>
<dbReference type="GO" id="GO:0003677">
    <property type="term" value="F:DNA binding"/>
    <property type="evidence" value="ECO:0007669"/>
    <property type="project" value="UniProtKB-KW"/>
</dbReference>
<dbReference type="EC" id="5.6.2.1" evidence="12"/>
<keyword evidence="5" id="KW-0677">Repeat</keyword>
<dbReference type="Pfam" id="PF01751">
    <property type="entry name" value="Toprim"/>
    <property type="match status" value="1"/>
</dbReference>
<dbReference type="InterPro" id="IPR013826">
    <property type="entry name" value="Topo_IA_cen_sub3"/>
</dbReference>
<dbReference type="AlphaFoldDB" id="A0A1M5JEL9"/>
<organism evidence="16 17">
    <name type="scientific">Halobaculum gomorrense</name>
    <dbReference type="NCBI Taxonomy" id="43928"/>
    <lineage>
        <taxon>Archaea</taxon>
        <taxon>Methanobacteriati</taxon>
        <taxon>Methanobacteriota</taxon>
        <taxon>Stenosarchaea group</taxon>
        <taxon>Halobacteria</taxon>
        <taxon>Halobacteriales</taxon>
        <taxon>Haloferacaceae</taxon>
        <taxon>Halobaculum</taxon>
    </lineage>
</organism>
<feature type="site" description="Interaction with DNA" evidence="12">
    <location>
        <position position="340"/>
    </location>
</feature>
<dbReference type="GO" id="GO:0006310">
    <property type="term" value="P:DNA recombination"/>
    <property type="evidence" value="ECO:0007669"/>
    <property type="project" value="TreeGrafter"/>
</dbReference>
<dbReference type="InterPro" id="IPR023406">
    <property type="entry name" value="Topo_IA_AS"/>
</dbReference>
<dbReference type="SUPFAM" id="SSF56712">
    <property type="entry name" value="Prokaryotic type I DNA topoisomerase"/>
    <property type="match status" value="1"/>
</dbReference>
<dbReference type="GO" id="GO:0003917">
    <property type="term" value="F:DNA topoisomerase type I (single strand cut, ATP-independent) activity"/>
    <property type="evidence" value="ECO:0007669"/>
    <property type="project" value="UniProtKB-UniRule"/>
</dbReference>
<feature type="region of interest" description="Disordered" evidence="13">
    <location>
        <begin position="379"/>
        <end position="406"/>
    </location>
</feature>
<dbReference type="GO" id="GO:0005694">
    <property type="term" value="C:chromosome"/>
    <property type="evidence" value="ECO:0007669"/>
    <property type="project" value="InterPro"/>
</dbReference>
<name>A0A1M5JEL9_9EURY</name>
<evidence type="ECO:0000256" key="6">
    <source>
        <dbReference type="ARBA" id="ARBA00022771"/>
    </source>
</evidence>
<dbReference type="Gene3D" id="1.10.460.10">
    <property type="entry name" value="Topoisomerase I, domain 2"/>
    <property type="match status" value="1"/>
</dbReference>
<dbReference type="CDD" id="cd03362">
    <property type="entry name" value="TOPRIM_TopoIA_TopoIII"/>
    <property type="match status" value="1"/>
</dbReference>
<dbReference type="InterPro" id="IPR003602">
    <property type="entry name" value="Topo_IA_DNA-bd_dom"/>
</dbReference>
<dbReference type="PANTHER" id="PTHR11390:SF26">
    <property type="entry name" value="DNA TOPOISOMERASE 1"/>
    <property type="match status" value="1"/>
</dbReference>
<dbReference type="Pfam" id="PF14520">
    <property type="entry name" value="HHH_5"/>
    <property type="match status" value="1"/>
</dbReference>
<dbReference type="PROSITE" id="PS00396">
    <property type="entry name" value="TOPO_IA_1"/>
    <property type="match status" value="1"/>
</dbReference>
<dbReference type="InterPro" id="IPR028612">
    <property type="entry name" value="Topoisom_1_IA"/>
</dbReference>
<dbReference type="SMART" id="SM00278">
    <property type="entry name" value="HhH1"/>
    <property type="match status" value="1"/>
</dbReference>
<keyword evidence="7" id="KW-0862">Zinc</keyword>